<dbReference type="AlphaFoldDB" id="A0A7R8ZXJ8"/>
<dbReference type="InterPro" id="IPR036318">
    <property type="entry name" value="FAD-bd_PCMH-like_sf"/>
</dbReference>
<dbReference type="InterPro" id="IPR001041">
    <property type="entry name" value="2Fe-2S_ferredoxin-type"/>
</dbReference>
<comment type="similarity">
    <text evidence="3">Belongs to the xanthine dehydrogenase family.</text>
</comment>
<name>A0A7R8ZXJ8_9CRUS</name>
<dbReference type="GO" id="GO:0071949">
    <property type="term" value="F:FAD binding"/>
    <property type="evidence" value="ECO:0007669"/>
    <property type="project" value="InterPro"/>
</dbReference>
<evidence type="ECO:0000256" key="5">
    <source>
        <dbReference type="ARBA" id="ARBA00022723"/>
    </source>
</evidence>
<evidence type="ECO:0000256" key="8">
    <source>
        <dbReference type="ARBA" id="ARBA00023014"/>
    </source>
</evidence>
<keyword evidence="7" id="KW-0408">Iron</keyword>
<dbReference type="Pfam" id="PF01799">
    <property type="entry name" value="Fer2_2"/>
    <property type="match status" value="1"/>
</dbReference>
<evidence type="ECO:0000256" key="9">
    <source>
        <dbReference type="ARBA" id="ARBA00023140"/>
    </source>
</evidence>
<evidence type="ECO:0000256" key="10">
    <source>
        <dbReference type="ARBA" id="ARBA00034078"/>
    </source>
</evidence>
<keyword evidence="4" id="KW-0001">2Fe-2S</keyword>
<dbReference type="InterPro" id="IPR016169">
    <property type="entry name" value="FAD-bd_PCMH_sub2"/>
</dbReference>
<evidence type="ECO:0000256" key="6">
    <source>
        <dbReference type="ARBA" id="ARBA00023002"/>
    </source>
</evidence>
<dbReference type="InterPro" id="IPR016208">
    <property type="entry name" value="Ald_Oxase/xanthine_DH-like"/>
</dbReference>
<keyword evidence="5" id="KW-0479">Metal-binding</keyword>
<dbReference type="InterPro" id="IPR016166">
    <property type="entry name" value="FAD-bd_PCMH"/>
</dbReference>
<dbReference type="GO" id="GO:0005506">
    <property type="term" value="F:iron ion binding"/>
    <property type="evidence" value="ECO:0007669"/>
    <property type="project" value="InterPro"/>
</dbReference>
<dbReference type="Pfam" id="PF01315">
    <property type="entry name" value="Ald_Xan_dh_C"/>
    <property type="match status" value="1"/>
</dbReference>
<dbReference type="SUPFAM" id="SSF54665">
    <property type="entry name" value="CO dehydrogenase molybdoprotein N-domain-like"/>
    <property type="match status" value="1"/>
</dbReference>
<dbReference type="PANTHER" id="PTHR45444">
    <property type="entry name" value="XANTHINE DEHYDROGENASE"/>
    <property type="match status" value="1"/>
</dbReference>
<keyword evidence="9" id="KW-0576">Peroxisome</keyword>
<dbReference type="PROSITE" id="PS51085">
    <property type="entry name" value="2FE2S_FER_2"/>
    <property type="match status" value="1"/>
</dbReference>
<dbReference type="InterPro" id="IPR037165">
    <property type="entry name" value="AldOxase/xan_DH_Mopterin-bd_sf"/>
</dbReference>
<dbReference type="SMART" id="SM01008">
    <property type="entry name" value="Ald_Xan_dh_C"/>
    <property type="match status" value="1"/>
</dbReference>
<dbReference type="CDD" id="cd00207">
    <property type="entry name" value="fer2"/>
    <property type="match status" value="1"/>
</dbReference>
<evidence type="ECO:0000256" key="3">
    <source>
        <dbReference type="ARBA" id="ARBA00006849"/>
    </source>
</evidence>
<comment type="subcellular location">
    <subcellularLocation>
        <location evidence="2">Peroxisome</location>
    </subcellularLocation>
</comment>
<dbReference type="PANTHER" id="PTHR45444:SF3">
    <property type="entry name" value="XANTHINE DEHYDROGENASE"/>
    <property type="match status" value="1"/>
</dbReference>
<dbReference type="Gene3D" id="1.10.150.120">
    <property type="entry name" value="[2Fe-2S]-binding domain"/>
    <property type="match status" value="1"/>
</dbReference>
<dbReference type="GO" id="GO:0051537">
    <property type="term" value="F:2 iron, 2 sulfur cluster binding"/>
    <property type="evidence" value="ECO:0007669"/>
    <property type="project" value="UniProtKB-KW"/>
</dbReference>
<dbReference type="InterPro" id="IPR002888">
    <property type="entry name" value="2Fe-2S-bd"/>
</dbReference>
<dbReference type="InterPro" id="IPR006058">
    <property type="entry name" value="2Fe2S_fd_BS"/>
</dbReference>
<dbReference type="PROSITE" id="PS51387">
    <property type="entry name" value="FAD_PCMH"/>
    <property type="match status" value="1"/>
</dbReference>
<keyword evidence="8" id="KW-0411">Iron-sulfur</keyword>
<sequence>MESELTFILNDQVVHTKTNPATVLLDYIRKNKRLTGTKEVCKEGDCGACAVLLGTKVNDKIIYKTINSCLFPIQKVNSKHVVTIEGLNKEELNLLQYSFVEEGASQCGFCTPGFLISLTGYLLNTTKFDENEAINAIAGNICRCTGYHSILRSLKNINSSFNAISTEILINNKVIPEYFKEIPNLLDKIPIEKTQSNFENTDQFVSGGTDLFVQQPENLLTKKISLIEQIVEPQIKVIDNNLIISGSTTIEELEFYITENKINVKLGKLFKLFASSPIRNSATLAGNIINASPIADFTITLLALNAKIIFSNAYTVEREIYLNQLYKDDFVIPEGTLYASVFTSSIAHGKIVSLDISGARNTQGVIKVLIASDIPGINQVGGIIQDESLLAEKEVHFIGEPIALVIAETEEIAKLACKKITVEFSPLKVITEPREAYKMDSLIMPPKIFESGDISGAWEHCNTIVEGVVESGGQEHLYLETQGAVALPKEAGEIKIISSTQSPTAVQKVTSKVLNLPMNKIEVDVLRLGGAFGGKEDQATHWAVFAAFGAYYCKKPVKLVLSRHDDLYMTGKRHPYSSDFKIGLD</sequence>
<dbReference type="GO" id="GO:0005777">
    <property type="term" value="C:peroxisome"/>
    <property type="evidence" value="ECO:0007669"/>
    <property type="project" value="UniProtKB-SubCell"/>
</dbReference>
<dbReference type="FunFam" id="3.30.365.10:FF:000001">
    <property type="entry name" value="Xanthine dehydrogenase oxidase"/>
    <property type="match status" value="1"/>
</dbReference>
<dbReference type="Gene3D" id="3.30.465.10">
    <property type="match status" value="1"/>
</dbReference>
<dbReference type="InterPro" id="IPR036884">
    <property type="entry name" value="2Fe-2S-bd_dom_sf"/>
</dbReference>
<dbReference type="EMBL" id="OB673081">
    <property type="protein sequence ID" value="CAD7235489.1"/>
    <property type="molecule type" value="Genomic_DNA"/>
</dbReference>
<dbReference type="Gene3D" id="3.10.20.30">
    <property type="match status" value="1"/>
</dbReference>
<evidence type="ECO:0000256" key="4">
    <source>
        <dbReference type="ARBA" id="ARBA00022714"/>
    </source>
</evidence>
<reference evidence="11" key="1">
    <citation type="submission" date="2020-11" db="EMBL/GenBank/DDBJ databases">
        <authorList>
            <person name="Tran Van P."/>
        </authorList>
    </citation>
    <scope>NUCLEOTIDE SEQUENCE</scope>
</reference>
<dbReference type="InterPro" id="IPR036856">
    <property type="entry name" value="Ald_Oxase/Xan_DH_a/b_sf"/>
</dbReference>
<evidence type="ECO:0000313" key="11">
    <source>
        <dbReference type="EMBL" id="CAD7235489.1"/>
    </source>
</evidence>
<dbReference type="Gene3D" id="3.30.365.10">
    <property type="entry name" value="Aldehyde oxidase/xanthine dehydrogenase, molybdopterin binding domain"/>
    <property type="match status" value="2"/>
</dbReference>
<proteinExistence type="inferred from homology"/>
<dbReference type="InterPro" id="IPR012675">
    <property type="entry name" value="Beta-grasp_dom_sf"/>
</dbReference>
<dbReference type="SUPFAM" id="SSF56176">
    <property type="entry name" value="FAD-binding/transporter-associated domain-like"/>
    <property type="match status" value="1"/>
</dbReference>
<protein>
    <submittedName>
        <fullName evidence="11">Uncharacterized protein</fullName>
    </submittedName>
</protein>
<dbReference type="Gene3D" id="3.90.1170.50">
    <property type="entry name" value="Aldehyde oxidase/xanthine dehydrogenase, a/b hammerhead"/>
    <property type="match status" value="1"/>
</dbReference>
<evidence type="ECO:0000256" key="7">
    <source>
        <dbReference type="ARBA" id="ARBA00023004"/>
    </source>
</evidence>
<comment type="cofactor">
    <cofactor evidence="10">
        <name>[2Fe-2S] cluster</name>
        <dbReference type="ChEBI" id="CHEBI:190135"/>
    </cofactor>
</comment>
<feature type="non-terminal residue" evidence="11">
    <location>
        <position position="1"/>
    </location>
</feature>
<evidence type="ECO:0000256" key="1">
    <source>
        <dbReference type="ARBA" id="ARBA00001924"/>
    </source>
</evidence>
<dbReference type="SUPFAM" id="SSF47741">
    <property type="entry name" value="CO dehydrogenase ISP C-domain like"/>
    <property type="match status" value="1"/>
</dbReference>
<dbReference type="OrthoDB" id="8300278at2759"/>
<dbReference type="GO" id="GO:0016491">
    <property type="term" value="F:oxidoreductase activity"/>
    <property type="evidence" value="ECO:0007669"/>
    <property type="project" value="UniProtKB-KW"/>
</dbReference>
<comment type="cofactor">
    <cofactor evidence="1">
        <name>Mo-molybdopterin</name>
        <dbReference type="ChEBI" id="CHEBI:71302"/>
    </cofactor>
</comment>
<evidence type="ECO:0000256" key="2">
    <source>
        <dbReference type="ARBA" id="ARBA00004275"/>
    </source>
</evidence>
<keyword evidence="6" id="KW-0560">Oxidoreductase</keyword>
<dbReference type="SUPFAM" id="SSF56003">
    <property type="entry name" value="Molybdenum cofactor-binding domain"/>
    <property type="match status" value="1"/>
</dbReference>
<organism evidence="11">
    <name type="scientific">Cyprideis torosa</name>
    <dbReference type="NCBI Taxonomy" id="163714"/>
    <lineage>
        <taxon>Eukaryota</taxon>
        <taxon>Metazoa</taxon>
        <taxon>Ecdysozoa</taxon>
        <taxon>Arthropoda</taxon>
        <taxon>Crustacea</taxon>
        <taxon>Oligostraca</taxon>
        <taxon>Ostracoda</taxon>
        <taxon>Podocopa</taxon>
        <taxon>Podocopida</taxon>
        <taxon>Cytherocopina</taxon>
        <taxon>Cytheroidea</taxon>
        <taxon>Cytherideidae</taxon>
        <taxon>Cyprideis</taxon>
    </lineage>
</organism>
<dbReference type="InterPro" id="IPR000674">
    <property type="entry name" value="Ald_Oxase/Xan_DH_a/b"/>
</dbReference>
<dbReference type="PROSITE" id="PS00197">
    <property type="entry name" value="2FE2S_FER_1"/>
    <property type="match status" value="1"/>
</dbReference>
<gene>
    <name evidence="11" type="ORF">CTOB1V02_LOCUS13304</name>
</gene>
<dbReference type="Pfam" id="PF02738">
    <property type="entry name" value="MoCoBD_1"/>
    <property type="match status" value="1"/>
</dbReference>
<dbReference type="SUPFAM" id="SSF54292">
    <property type="entry name" value="2Fe-2S ferredoxin-like"/>
    <property type="match status" value="1"/>
</dbReference>
<accession>A0A7R8ZXJ8</accession>
<dbReference type="InterPro" id="IPR036010">
    <property type="entry name" value="2Fe-2S_ferredoxin-like_sf"/>
</dbReference>
<dbReference type="InterPro" id="IPR008274">
    <property type="entry name" value="AldOxase/xan_DH_MoCoBD1"/>
</dbReference>